<comment type="caution">
    <text evidence="4">The sequence shown here is derived from an EMBL/GenBank/DDBJ whole genome shotgun (WGS) entry which is preliminary data.</text>
</comment>
<evidence type="ECO:0000259" key="3">
    <source>
        <dbReference type="PROSITE" id="PS50930"/>
    </source>
</evidence>
<dbReference type="Pfam" id="PF00072">
    <property type="entry name" value="Response_reg"/>
    <property type="match status" value="1"/>
</dbReference>
<feature type="domain" description="Response regulatory" evidence="2">
    <location>
        <begin position="2"/>
        <end position="114"/>
    </location>
</feature>
<feature type="modified residue" description="4-aspartylphosphate" evidence="1">
    <location>
        <position position="53"/>
    </location>
</feature>
<dbReference type="InterPro" id="IPR011006">
    <property type="entry name" value="CheY-like_superfamily"/>
</dbReference>
<dbReference type="PROSITE" id="PS50930">
    <property type="entry name" value="HTH_LYTTR"/>
    <property type="match status" value="1"/>
</dbReference>
<keyword evidence="1" id="KW-0597">Phosphoprotein</keyword>
<accession>A0A8J7IQJ8</accession>
<dbReference type="RefSeq" id="WP_199116302.1">
    <property type="nucleotide sequence ID" value="NZ_JAELVQ010000023.1"/>
</dbReference>
<sequence>MKCLIVDDDPLMCDLLEHFCSKIDDIKSVVTTTSGFESINMINSSHFNIILLDYNLPDITGEDILKIAPHNTAVIMITSNKNFALDSYNYDQIIDFLVKPINFPRFFKAFQKAQVFHSKHQEKETRLFIKDGNKLVKVNLEDVCYFKSEANYISVVMTKRKILTLMTLKDLETKLPDFFQRVHRSYIVNLNKIISIGNNVIELDNDHVPLSQSYEKTLYQKISLLN</sequence>
<dbReference type="PROSITE" id="PS50110">
    <property type="entry name" value="RESPONSE_REGULATORY"/>
    <property type="match status" value="1"/>
</dbReference>
<dbReference type="Pfam" id="PF04397">
    <property type="entry name" value="LytTR"/>
    <property type="match status" value="1"/>
</dbReference>
<dbReference type="InterPro" id="IPR007492">
    <property type="entry name" value="LytTR_DNA-bd_dom"/>
</dbReference>
<dbReference type="SMART" id="SM00448">
    <property type="entry name" value="REC"/>
    <property type="match status" value="1"/>
</dbReference>
<dbReference type="CDD" id="cd00156">
    <property type="entry name" value="REC"/>
    <property type="match status" value="1"/>
</dbReference>
<evidence type="ECO:0000259" key="2">
    <source>
        <dbReference type="PROSITE" id="PS50110"/>
    </source>
</evidence>
<dbReference type="GO" id="GO:0003677">
    <property type="term" value="F:DNA binding"/>
    <property type="evidence" value="ECO:0007669"/>
    <property type="project" value="InterPro"/>
</dbReference>
<dbReference type="GO" id="GO:0000156">
    <property type="term" value="F:phosphorelay response regulator activity"/>
    <property type="evidence" value="ECO:0007669"/>
    <property type="project" value="InterPro"/>
</dbReference>
<name>A0A8J7IQJ8_9FLAO</name>
<dbReference type="InterPro" id="IPR001789">
    <property type="entry name" value="Sig_transdc_resp-reg_receiver"/>
</dbReference>
<dbReference type="PANTHER" id="PTHR37299">
    <property type="entry name" value="TRANSCRIPTIONAL REGULATOR-RELATED"/>
    <property type="match status" value="1"/>
</dbReference>
<dbReference type="SMART" id="SM00850">
    <property type="entry name" value="LytTR"/>
    <property type="match status" value="1"/>
</dbReference>
<dbReference type="SUPFAM" id="SSF52172">
    <property type="entry name" value="CheY-like"/>
    <property type="match status" value="1"/>
</dbReference>
<feature type="domain" description="HTH LytTR-type" evidence="3">
    <location>
        <begin position="127"/>
        <end position="224"/>
    </location>
</feature>
<dbReference type="Proteomes" id="UP000610931">
    <property type="component" value="Unassembled WGS sequence"/>
</dbReference>
<organism evidence="4 5">
    <name type="scientific">Snuella sedimenti</name>
    <dbReference type="NCBI Taxonomy" id="2798802"/>
    <lineage>
        <taxon>Bacteria</taxon>
        <taxon>Pseudomonadati</taxon>
        <taxon>Bacteroidota</taxon>
        <taxon>Flavobacteriia</taxon>
        <taxon>Flavobacteriales</taxon>
        <taxon>Flavobacteriaceae</taxon>
        <taxon>Snuella</taxon>
    </lineage>
</organism>
<dbReference type="PANTHER" id="PTHR37299:SF1">
    <property type="entry name" value="STAGE 0 SPORULATION PROTEIN A HOMOLOG"/>
    <property type="match status" value="1"/>
</dbReference>
<dbReference type="EMBL" id="JAELVQ010000023">
    <property type="protein sequence ID" value="MBJ6369312.1"/>
    <property type="molecule type" value="Genomic_DNA"/>
</dbReference>
<keyword evidence="5" id="KW-1185">Reference proteome</keyword>
<dbReference type="Gene3D" id="2.40.50.1020">
    <property type="entry name" value="LytTr DNA-binding domain"/>
    <property type="match status" value="1"/>
</dbReference>
<gene>
    <name evidence="4" type="ORF">JF259_14550</name>
</gene>
<evidence type="ECO:0000256" key="1">
    <source>
        <dbReference type="PROSITE-ProRule" id="PRU00169"/>
    </source>
</evidence>
<evidence type="ECO:0000313" key="4">
    <source>
        <dbReference type="EMBL" id="MBJ6369312.1"/>
    </source>
</evidence>
<protein>
    <submittedName>
        <fullName evidence="4">Response regulator transcription factor</fullName>
    </submittedName>
</protein>
<evidence type="ECO:0000313" key="5">
    <source>
        <dbReference type="Proteomes" id="UP000610931"/>
    </source>
</evidence>
<proteinExistence type="predicted"/>
<reference evidence="4" key="1">
    <citation type="submission" date="2020-12" db="EMBL/GenBank/DDBJ databases">
        <title>Snuella sp. nov., isolated from sediment in Incheon.</title>
        <authorList>
            <person name="Kim W."/>
        </authorList>
    </citation>
    <scope>NUCLEOTIDE SEQUENCE</scope>
    <source>
        <strain evidence="4">CAU 1569</strain>
    </source>
</reference>
<dbReference type="InterPro" id="IPR046947">
    <property type="entry name" value="LytR-like"/>
</dbReference>
<dbReference type="Gene3D" id="3.40.50.2300">
    <property type="match status" value="1"/>
</dbReference>
<dbReference type="AlphaFoldDB" id="A0A8J7IQJ8"/>